<dbReference type="RefSeq" id="WP_344835809.1">
    <property type="nucleotide sequence ID" value="NZ_BAAAUV010000023.1"/>
</dbReference>
<sequence length="327" mass="34947">MESLVAVTGADGFIGSHLVELLVQRGHRVRALAQYNSFGSWGWLDTLDPEVMAQVEVQLGDVRDPGSMRALVDGAQAVHHLAALIAIPYSYQAPRSYVETNVLGTMNVLEACRDAETPRIVHTSTSETYGTALTVPIAETHPLQTQSPYAASKAGGDKLAESYHLSFGLPVVTLRPFNTFGPRQSARAFIPTVISQIAAGATTVKVGSLEPTRDFTFVKDTAAAFYAAATTDGIEGGLFNAGVGGEVSMGELAETIAATMGRDVEFVSETQRRRPAGSEVLRLVCDSSKFQAATGWKPAHTLEDGLAETITWLTGNLDRYRPGVYAV</sequence>
<accession>A0ABP6QI53</accession>
<name>A0ABP6QI53_9ACTN</name>
<reference evidence="3" key="1">
    <citation type="journal article" date="2019" name="Int. J. Syst. Evol. Microbiol.">
        <title>The Global Catalogue of Microorganisms (GCM) 10K type strain sequencing project: providing services to taxonomists for standard genome sequencing and annotation.</title>
        <authorList>
            <consortium name="The Broad Institute Genomics Platform"/>
            <consortium name="The Broad Institute Genome Sequencing Center for Infectious Disease"/>
            <person name="Wu L."/>
            <person name="Ma J."/>
        </authorList>
    </citation>
    <scope>NUCLEOTIDE SEQUENCE [LARGE SCALE GENOMIC DNA]</scope>
    <source>
        <strain evidence="3">JCM 9377</strain>
    </source>
</reference>
<dbReference type="Gene3D" id="3.40.50.720">
    <property type="entry name" value="NAD(P)-binding Rossmann-like Domain"/>
    <property type="match status" value="1"/>
</dbReference>
<comment type="caution">
    <text evidence="2">The sequence shown here is derived from an EMBL/GenBank/DDBJ whole genome shotgun (WGS) entry which is preliminary data.</text>
</comment>
<feature type="domain" description="NAD(P)-binding" evidence="1">
    <location>
        <begin position="7"/>
        <end position="309"/>
    </location>
</feature>
<evidence type="ECO:0000259" key="1">
    <source>
        <dbReference type="Pfam" id="PF16363"/>
    </source>
</evidence>
<protein>
    <submittedName>
        <fullName evidence="2">NAD-dependent 4,6-dehydratase LegB</fullName>
    </submittedName>
</protein>
<proteinExistence type="predicted"/>
<evidence type="ECO:0000313" key="2">
    <source>
        <dbReference type="EMBL" id="GAA3232581.1"/>
    </source>
</evidence>
<dbReference type="InterPro" id="IPR016040">
    <property type="entry name" value="NAD(P)-bd_dom"/>
</dbReference>
<gene>
    <name evidence="2" type="ORF">GCM10010468_64540</name>
</gene>
<dbReference type="CDD" id="cd05257">
    <property type="entry name" value="Arna_like_SDR_e"/>
    <property type="match status" value="1"/>
</dbReference>
<keyword evidence="3" id="KW-1185">Reference proteome</keyword>
<evidence type="ECO:0000313" key="3">
    <source>
        <dbReference type="Proteomes" id="UP001501237"/>
    </source>
</evidence>
<dbReference type="InterPro" id="IPR045869">
    <property type="entry name" value="Arna-like_SDR_e"/>
</dbReference>
<organism evidence="2 3">
    <name type="scientific">Actinocorallia longicatena</name>
    <dbReference type="NCBI Taxonomy" id="111803"/>
    <lineage>
        <taxon>Bacteria</taxon>
        <taxon>Bacillati</taxon>
        <taxon>Actinomycetota</taxon>
        <taxon>Actinomycetes</taxon>
        <taxon>Streptosporangiales</taxon>
        <taxon>Thermomonosporaceae</taxon>
        <taxon>Actinocorallia</taxon>
    </lineage>
</organism>
<dbReference type="Proteomes" id="UP001501237">
    <property type="component" value="Unassembled WGS sequence"/>
</dbReference>
<dbReference type="PANTHER" id="PTHR43000">
    <property type="entry name" value="DTDP-D-GLUCOSE 4,6-DEHYDRATASE-RELATED"/>
    <property type="match status" value="1"/>
</dbReference>
<dbReference type="EMBL" id="BAAAUV010000023">
    <property type="protein sequence ID" value="GAA3232581.1"/>
    <property type="molecule type" value="Genomic_DNA"/>
</dbReference>
<dbReference type="SUPFAM" id="SSF51735">
    <property type="entry name" value="NAD(P)-binding Rossmann-fold domains"/>
    <property type="match status" value="1"/>
</dbReference>
<dbReference type="InterPro" id="IPR036291">
    <property type="entry name" value="NAD(P)-bd_dom_sf"/>
</dbReference>
<dbReference type="Pfam" id="PF16363">
    <property type="entry name" value="GDP_Man_Dehyd"/>
    <property type="match status" value="1"/>
</dbReference>